<evidence type="ECO:0000313" key="2">
    <source>
        <dbReference type="EMBL" id="KAA8574007.1"/>
    </source>
</evidence>
<gene>
    <name evidence="2" type="ORF">EYC84_005544</name>
</gene>
<keyword evidence="1" id="KW-1133">Transmembrane helix</keyword>
<sequence length="111" mass="12843">MRKHTHEKSKSPDCFIPIVLCIPALLFPAPACLLAFLRRPLVANGIRLCFIDTIFAFPCVLFLYLLVSEFHLISHFTCCLIFGSHLERKHRRGKSERNLYLYVLGVHRSNM</sequence>
<keyword evidence="1" id="KW-0812">Transmembrane</keyword>
<evidence type="ECO:0000256" key="1">
    <source>
        <dbReference type="SAM" id="Phobius"/>
    </source>
</evidence>
<reference evidence="2 3" key="1">
    <citation type="submission" date="2019-06" db="EMBL/GenBank/DDBJ databases">
        <title>Genome Sequence of the Brown Rot Fungal Pathogen Monilinia fructicola.</title>
        <authorList>
            <person name="De Miccolis Angelini R.M."/>
            <person name="Landi L."/>
            <person name="Abate D."/>
            <person name="Pollastro S."/>
            <person name="Romanazzi G."/>
            <person name="Faretra F."/>
        </authorList>
    </citation>
    <scope>NUCLEOTIDE SEQUENCE [LARGE SCALE GENOMIC DNA]</scope>
    <source>
        <strain evidence="2 3">Mfrc123</strain>
    </source>
</reference>
<proteinExistence type="predicted"/>
<keyword evidence="1" id="KW-0472">Membrane</keyword>
<comment type="caution">
    <text evidence="2">The sequence shown here is derived from an EMBL/GenBank/DDBJ whole genome shotgun (WGS) entry which is preliminary data.</text>
</comment>
<name>A0A5M9JZB8_MONFR</name>
<protein>
    <submittedName>
        <fullName evidence="2">Uncharacterized protein</fullName>
    </submittedName>
</protein>
<keyword evidence="3" id="KW-1185">Reference proteome</keyword>
<dbReference type="AlphaFoldDB" id="A0A5M9JZB8"/>
<dbReference type="EMBL" id="VICG01000003">
    <property type="protein sequence ID" value="KAA8574007.1"/>
    <property type="molecule type" value="Genomic_DNA"/>
</dbReference>
<dbReference type="Proteomes" id="UP000322873">
    <property type="component" value="Unassembled WGS sequence"/>
</dbReference>
<feature type="transmembrane region" description="Helical" evidence="1">
    <location>
        <begin position="15"/>
        <end position="36"/>
    </location>
</feature>
<evidence type="ECO:0000313" key="3">
    <source>
        <dbReference type="Proteomes" id="UP000322873"/>
    </source>
</evidence>
<feature type="transmembrane region" description="Helical" evidence="1">
    <location>
        <begin position="48"/>
        <end position="66"/>
    </location>
</feature>
<organism evidence="2 3">
    <name type="scientific">Monilinia fructicola</name>
    <name type="common">Brown rot fungus</name>
    <name type="synonym">Ciboria fructicola</name>
    <dbReference type="NCBI Taxonomy" id="38448"/>
    <lineage>
        <taxon>Eukaryota</taxon>
        <taxon>Fungi</taxon>
        <taxon>Dikarya</taxon>
        <taxon>Ascomycota</taxon>
        <taxon>Pezizomycotina</taxon>
        <taxon>Leotiomycetes</taxon>
        <taxon>Helotiales</taxon>
        <taxon>Sclerotiniaceae</taxon>
        <taxon>Monilinia</taxon>
    </lineage>
</organism>
<accession>A0A5M9JZB8</accession>